<keyword evidence="3" id="KW-0804">Transcription</keyword>
<evidence type="ECO:0000256" key="3">
    <source>
        <dbReference type="ARBA" id="ARBA00023163"/>
    </source>
</evidence>
<accession>A0A3A4L4Y7</accession>
<keyword evidence="1" id="KW-0805">Transcription regulation</keyword>
<evidence type="ECO:0000313" key="5">
    <source>
        <dbReference type="EMBL" id="RJO77581.1"/>
    </source>
</evidence>
<proteinExistence type="predicted"/>
<dbReference type="InterPro" id="IPR011991">
    <property type="entry name" value="ArsR-like_HTH"/>
</dbReference>
<dbReference type="InterPro" id="IPR001845">
    <property type="entry name" value="HTH_ArsR_DNA-bd_dom"/>
</dbReference>
<protein>
    <submittedName>
        <fullName evidence="5">ArsR family transcriptional regulator</fullName>
    </submittedName>
</protein>
<dbReference type="InterPro" id="IPR036388">
    <property type="entry name" value="WH-like_DNA-bd_sf"/>
</dbReference>
<comment type="caution">
    <text evidence="5">The sequence shown here is derived from an EMBL/GenBank/DDBJ whole genome shotgun (WGS) entry which is preliminary data.</text>
</comment>
<evidence type="ECO:0000259" key="4">
    <source>
        <dbReference type="SMART" id="SM00418"/>
    </source>
</evidence>
<dbReference type="PANTHER" id="PTHR43132:SF8">
    <property type="entry name" value="HTH-TYPE TRANSCRIPTIONAL REGULATOR KMTR"/>
    <property type="match status" value="1"/>
</dbReference>
<dbReference type="InterPro" id="IPR036390">
    <property type="entry name" value="WH_DNA-bd_sf"/>
</dbReference>
<dbReference type="Gene3D" id="1.10.10.10">
    <property type="entry name" value="Winged helix-like DNA-binding domain superfamily/Winged helix DNA-binding domain"/>
    <property type="match status" value="1"/>
</dbReference>
<dbReference type="OrthoDB" id="3460651at2"/>
<evidence type="ECO:0000256" key="1">
    <source>
        <dbReference type="ARBA" id="ARBA00023015"/>
    </source>
</evidence>
<dbReference type="SMART" id="SM00418">
    <property type="entry name" value="HTH_ARSR"/>
    <property type="match status" value="1"/>
</dbReference>
<dbReference type="InterPro" id="IPR051011">
    <property type="entry name" value="Metal_resp_trans_reg"/>
</dbReference>
<dbReference type="SUPFAM" id="SSF46785">
    <property type="entry name" value="Winged helix' DNA-binding domain"/>
    <property type="match status" value="1"/>
</dbReference>
<dbReference type="RefSeq" id="WP_120039105.1">
    <property type="nucleotide sequence ID" value="NZ_QZFU01000015.1"/>
</dbReference>
<dbReference type="Pfam" id="PF12840">
    <property type="entry name" value="HTH_20"/>
    <property type="match status" value="1"/>
</dbReference>
<organism evidence="5 6">
    <name type="scientific">Nocardia panacis</name>
    <dbReference type="NCBI Taxonomy" id="2340916"/>
    <lineage>
        <taxon>Bacteria</taxon>
        <taxon>Bacillati</taxon>
        <taxon>Actinomycetota</taxon>
        <taxon>Actinomycetes</taxon>
        <taxon>Mycobacteriales</taxon>
        <taxon>Nocardiaceae</taxon>
        <taxon>Nocardia</taxon>
    </lineage>
</organism>
<keyword evidence="6" id="KW-1185">Reference proteome</keyword>
<evidence type="ECO:0000313" key="6">
    <source>
        <dbReference type="Proteomes" id="UP000266677"/>
    </source>
</evidence>
<dbReference type="GO" id="GO:0003700">
    <property type="term" value="F:DNA-binding transcription factor activity"/>
    <property type="evidence" value="ECO:0007669"/>
    <property type="project" value="InterPro"/>
</dbReference>
<dbReference type="AlphaFoldDB" id="A0A3A4L4Y7"/>
<dbReference type="GO" id="GO:0003677">
    <property type="term" value="F:DNA binding"/>
    <property type="evidence" value="ECO:0007669"/>
    <property type="project" value="UniProtKB-KW"/>
</dbReference>
<evidence type="ECO:0000256" key="2">
    <source>
        <dbReference type="ARBA" id="ARBA00023125"/>
    </source>
</evidence>
<feature type="domain" description="HTH arsR-type" evidence="4">
    <location>
        <begin position="258"/>
        <end position="330"/>
    </location>
</feature>
<keyword evidence="2" id="KW-0238">DNA-binding</keyword>
<gene>
    <name evidence="5" type="ORF">D5S18_07490</name>
</gene>
<dbReference type="EMBL" id="QZFU01000015">
    <property type="protein sequence ID" value="RJO77581.1"/>
    <property type="molecule type" value="Genomic_DNA"/>
</dbReference>
<name>A0A3A4L4Y7_9NOCA</name>
<dbReference type="PANTHER" id="PTHR43132">
    <property type="entry name" value="ARSENICAL RESISTANCE OPERON REPRESSOR ARSR-RELATED"/>
    <property type="match status" value="1"/>
</dbReference>
<dbReference type="Proteomes" id="UP000266677">
    <property type="component" value="Unassembled WGS sequence"/>
</dbReference>
<dbReference type="CDD" id="cd00090">
    <property type="entry name" value="HTH_ARSR"/>
    <property type="match status" value="1"/>
</dbReference>
<reference evidence="5 6" key="1">
    <citation type="submission" date="2018-09" db="EMBL/GenBank/DDBJ databases">
        <title>YIM PH21274 draft genome.</title>
        <authorList>
            <person name="Miao C."/>
        </authorList>
    </citation>
    <scope>NUCLEOTIDE SEQUENCE [LARGE SCALE GENOMIC DNA]</scope>
    <source>
        <strain evidence="5 6">YIM PH 21724</strain>
    </source>
</reference>
<sequence>MKRIHLTPEDLVRVRVGAPLGAFAETMLATRVLQRPDAALFDGWRRQVRSAMPTDFGVLADIVPARDTFVDLITPTKGARSLEAGIEALHLASNREICRELACTVRHRAADGEAPLPTWTAGLLDRRANARASIAAAAVAFHNAAFAGRWAHVQSYLDATAERMARAMASEGVEGLFAMLRPHARWRTPWLEIRRTPYCHDEYPGGRGLLVVPSLFASPRPVLLMSTVDSATAPILVVPAARDLADLAAAWGPRPANEALVALLGRTRAAALEAVAAGRTTSELARELGVSPATASEHATILRESGLIDSHRRRNAVRHELTTLGAALLDGKVDEARRTA</sequence>